<dbReference type="OrthoDB" id="5456907at2"/>
<gene>
    <name evidence="2" type="ORF">DQK91_14095</name>
    <name evidence="1" type="ORF">E8L03_10480</name>
</gene>
<dbReference type="AlphaFoldDB" id="A0A6P1ZE46"/>
<protein>
    <submittedName>
        <fullName evidence="2">Uncharacterized protein</fullName>
    </submittedName>
</protein>
<reference evidence="2 3" key="1">
    <citation type="submission" date="2018-06" db="EMBL/GenBank/DDBJ databases">
        <title>Complete genome of Desulfovibrio marinus P48SEP.</title>
        <authorList>
            <person name="Crispim J.S."/>
            <person name="Vidigal P.M.P."/>
            <person name="Silva L.C.F."/>
            <person name="Araujo L.C."/>
            <person name="Laguardia C.N."/>
            <person name="Dias R.S."/>
            <person name="Sousa M.P."/>
            <person name="Paula S.O."/>
            <person name="Silva C."/>
        </authorList>
    </citation>
    <scope>NUCLEOTIDE SEQUENCE [LARGE SCALE GENOMIC DNA]</scope>
    <source>
        <strain evidence="2 3">P48SEP</strain>
    </source>
</reference>
<name>A0A6P1ZE46_9BACT</name>
<dbReference type="EMBL" id="CP039543">
    <property type="protein sequence ID" value="QJT11295.1"/>
    <property type="molecule type" value="Genomic_DNA"/>
</dbReference>
<accession>A0A6P1ZE46</accession>
<proteinExistence type="predicted"/>
<reference evidence="1 4" key="2">
    <citation type="submission" date="2019-04" db="EMBL/GenBank/DDBJ databases">
        <title>Isolation and culture of sulfate reducing bacteria from the cold seep of the South China Sea.</title>
        <authorList>
            <person name="Sun C."/>
            <person name="Liu R."/>
        </authorList>
    </citation>
    <scope>NUCLEOTIDE SEQUENCE [LARGE SCALE GENOMIC DNA]</scope>
    <source>
        <strain evidence="1 4">CS1</strain>
    </source>
</reference>
<evidence type="ECO:0000313" key="1">
    <source>
        <dbReference type="EMBL" id="QJT11295.1"/>
    </source>
</evidence>
<evidence type="ECO:0000313" key="2">
    <source>
        <dbReference type="EMBL" id="TVM32833.1"/>
    </source>
</evidence>
<organism evidence="2 3">
    <name type="scientific">Oceanidesulfovibrio marinus</name>
    <dbReference type="NCBI Taxonomy" id="370038"/>
    <lineage>
        <taxon>Bacteria</taxon>
        <taxon>Pseudomonadati</taxon>
        <taxon>Thermodesulfobacteriota</taxon>
        <taxon>Desulfovibrionia</taxon>
        <taxon>Desulfovibrionales</taxon>
        <taxon>Desulfovibrionaceae</taxon>
        <taxon>Oceanidesulfovibrio</taxon>
    </lineage>
</organism>
<evidence type="ECO:0000313" key="3">
    <source>
        <dbReference type="Proteomes" id="UP000434052"/>
    </source>
</evidence>
<dbReference type="Proteomes" id="UP000503251">
    <property type="component" value="Chromosome"/>
</dbReference>
<evidence type="ECO:0000313" key="4">
    <source>
        <dbReference type="Proteomes" id="UP000503251"/>
    </source>
</evidence>
<keyword evidence="4" id="KW-1185">Reference proteome</keyword>
<dbReference type="Proteomes" id="UP000434052">
    <property type="component" value="Unassembled WGS sequence"/>
</dbReference>
<dbReference type="EMBL" id="QMIF01000009">
    <property type="protein sequence ID" value="TVM32833.1"/>
    <property type="molecule type" value="Genomic_DNA"/>
</dbReference>
<sequence length="96" mass="11120">MNQPFAQFESVWKDFLQGMEQSLDQAEKEIDQAATMQNVCTDEWCEATEHYLDDIANAVFSISEPRYNEDPALSKRLKELKKRVHDLYAKYKSAAA</sequence>